<dbReference type="InterPro" id="IPR029057">
    <property type="entry name" value="PRTase-like"/>
</dbReference>
<dbReference type="EMBL" id="CP019344">
    <property type="protein sequence ID" value="ARN77087.1"/>
    <property type="molecule type" value="Genomic_DNA"/>
</dbReference>
<dbReference type="GO" id="GO:0006015">
    <property type="term" value="P:5-phosphoribose 1-diphosphate biosynthetic process"/>
    <property type="evidence" value="ECO:0007669"/>
    <property type="project" value="TreeGrafter"/>
</dbReference>
<dbReference type="RefSeq" id="WP_085765888.1">
    <property type="nucleotide sequence ID" value="NZ_CP019344.1"/>
</dbReference>
<proteinExistence type="predicted"/>
<dbReference type="Pfam" id="PF14572">
    <property type="entry name" value="Pribosyl_synth"/>
    <property type="match status" value="1"/>
</dbReference>
<dbReference type="Proteomes" id="UP000193431">
    <property type="component" value="Chromosome"/>
</dbReference>
<dbReference type="PANTHER" id="PTHR10210:SF41">
    <property type="entry name" value="RIBOSE-PHOSPHATE PYROPHOSPHOKINASE 1, CHLOROPLASTIC"/>
    <property type="match status" value="1"/>
</dbReference>
<dbReference type="GO" id="GO:0016757">
    <property type="term" value="F:glycosyltransferase activity"/>
    <property type="evidence" value="ECO:0007669"/>
    <property type="project" value="UniProtKB-KW"/>
</dbReference>
<dbReference type="Gene3D" id="3.40.50.2020">
    <property type="match status" value="2"/>
</dbReference>
<dbReference type="STRING" id="331648.BST97_03230"/>
<reference evidence="1 2" key="1">
    <citation type="submission" date="2016-11" db="EMBL/GenBank/DDBJ databases">
        <title>Trade-off between light-utilization and light-protection in marine flavobacteria.</title>
        <authorList>
            <person name="Kumagai Y."/>
        </authorList>
    </citation>
    <scope>NUCLEOTIDE SEQUENCE [LARGE SCALE GENOMIC DNA]</scope>
    <source>
        <strain evidence="1 2">JCM 13191</strain>
    </source>
</reference>
<dbReference type="PANTHER" id="PTHR10210">
    <property type="entry name" value="RIBOSE-PHOSPHATE DIPHOSPHOKINASE FAMILY MEMBER"/>
    <property type="match status" value="1"/>
</dbReference>
<protein>
    <submittedName>
        <fullName evidence="1">Phosphoribosyltransferase</fullName>
    </submittedName>
</protein>
<dbReference type="GO" id="GO:0002189">
    <property type="term" value="C:ribose phosphate diphosphokinase complex"/>
    <property type="evidence" value="ECO:0007669"/>
    <property type="project" value="TreeGrafter"/>
</dbReference>
<dbReference type="GO" id="GO:0000287">
    <property type="term" value="F:magnesium ion binding"/>
    <property type="evidence" value="ECO:0007669"/>
    <property type="project" value="InterPro"/>
</dbReference>
<evidence type="ECO:0000313" key="1">
    <source>
        <dbReference type="EMBL" id="ARN77087.1"/>
    </source>
</evidence>
<dbReference type="OrthoDB" id="643885at2"/>
<dbReference type="GO" id="GO:0006164">
    <property type="term" value="P:purine nucleotide biosynthetic process"/>
    <property type="evidence" value="ECO:0007669"/>
    <property type="project" value="TreeGrafter"/>
</dbReference>
<evidence type="ECO:0000313" key="2">
    <source>
        <dbReference type="Proteomes" id="UP000193431"/>
    </source>
</evidence>
<sequence length="254" mass="28821">MERAIFKTKRFKDGQVSAAIEQMGDLHVKIRGNTYEELFEAAAIKEAFDSLNTITRYSSKLTIYCLIGQRSDRRFEDNQSFDLKMISNFVNLMNYDQVELLHPHSSVAVALINNSKEISPDKYVEKAFNSLGNPVLISPDAGAYKNTFNLAEKLNARLIASNKIRIDGEPKIEIYGNVDGLKCLIVDDIADGGRTFIELAKKLKSCGAAKVYLYVTHGMFNYGFEELKNQIDHIYCTNSFKDITNHEFVTQYEN</sequence>
<keyword evidence="1" id="KW-0328">Glycosyltransferase</keyword>
<dbReference type="SUPFAM" id="SSF53271">
    <property type="entry name" value="PRTase-like"/>
    <property type="match status" value="1"/>
</dbReference>
<dbReference type="CDD" id="cd06223">
    <property type="entry name" value="PRTases_typeI"/>
    <property type="match status" value="1"/>
</dbReference>
<accession>A0A1W6MHN5</accession>
<dbReference type="InterPro" id="IPR000836">
    <property type="entry name" value="PRTase_dom"/>
</dbReference>
<organism evidence="1 2">
    <name type="scientific">Nonlabens spongiae</name>
    <dbReference type="NCBI Taxonomy" id="331648"/>
    <lineage>
        <taxon>Bacteria</taxon>
        <taxon>Pseudomonadati</taxon>
        <taxon>Bacteroidota</taxon>
        <taxon>Flavobacteriia</taxon>
        <taxon>Flavobacteriales</taxon>
        <taxon>Flavobacteriaceae</taxon>
        <taxon>Nonlabens</taxon>
    </lineage>
</organism>
<dbReference type="GO" id="GO:0005737">
    <property type="term" value="C:cytoplasm"/>
    <property type="evidence" value="ECO:0007669"/>
    <property type="project" value="TreeGrafter"/>
</dbReference>
<gene>
    <name evidence="1" type="ORF">BST97_03230</name>
</gene>
<keyword evidence="2" id="KW-1185">Reference proteome</keyword>
<dbReference type="AlphaFoldDB" id="A0A1W6MHN5"/>
<dbReference type="InterPro" id="IPR005946">
    <property type="entry name" value="Rib-P_diPkinase"/>
</dbReference>
<dbReference type="GO" id="GO:0004749">
    <property type="term" value="F:ribose phosphate diphosphokinase activity"/>
    <property type="evidence" value="ECO:0007669"/>
    <property type="project" value="TreeGrafter"/>
</dbReference>
<keyword evidence="1" id="KW-0808">Transferase</keyword>
<name>A0A1W6MHN5_9FLAO</name>